<dbReference type="GO" id="GO:0070004">
    <property type="term" value="F:cysteine-type exopeptidase activity"/>
    <property type="evidence" value="ECO:0007669"/>
    <property type="project" value="InterPro"/>
</dbReference>
<proteinExistence type="inferred from homology"/>
<dbReference type="FunCoup" id="R7U0I6">
    <property type="interactions" value="15"/>
</dbReference>
<evidence type="ECO:0000313" key="4">
    <source>
        <dbReference type="Proteomes" id="UP000014760"/>
    </source>
</evidence>
<reference evidence="3" key="3">
    <citation type="submission" date="2015-06" db="UniProtKB">
        <authorList>
            <consortium name="EnsemblMetazoa"/>
        </authorList>
    </citation>
    <scope>IDENTIFICATION</scope>
</reference>
<dbReference type="HOGENOM" id="CLU_046840_0_0_1"/>
<dbReference type="Pfam" id="PF03577">
    <property type="entry name" value="Peptidase_C69"/>
    <property type="match status" value="1"/>
</dbReference>
<comment type="similarity">
    <text evidence="1">Belongs to the peptidase C69 family. Secernin subfamily.</text>
</comment>
<name>R7U0I6_CAPTE</name>
<dbReference type="EMBL" id="AMQN01010055">
    <property type="status" value="NOT_ANNOTATED_CDS"/>
    <property type="molecule type" value="Genomic_DNA"/>
</dbReference>
<evidence type="ECO:0000313" key="3">
    <source>
        <dbReference type="EnsemblMetazoa" id="CapteP181075"/>
    </source>
</evidence>
<sequence length="421" mass="46157">MDSCDTFVALPPVTAKGKVIFGKNSDRPASEVQEVIFQAAADHADGSTCSYLSIPQVPHTHAVILSKPAWMWGAEMGANEKGVAIGNEAVWTKVLDGDEKEERLTGMDLVRLGLERGSNAREALDAIASALSSHGQGGPCFEDPERTGVVYHNSFIIADSSEAWVMETAGKHWAAEKVEAGVRNISNQLSIGTKIDAMSEGLKEFAEEKGWWKSVEGEFNFAEAFSAPPQGSFDESESPSRRYSSGAEHMTKLAQNNEFKVTSMFQVLRDEAGGICRTGRSGSVTTASQVSVLSHVTPACHWLTATPNPARSVFKPFVFVPDCDIGEVTKSPDFGADDPAKTKPRFQKEVNREHELYVSHRKIRPLPGDLSDPKMLSTLACLEMQCVYDVEDLLDNYNSAHDDELKDLFKDIVESEVKFYK</sequence>
<accession>R7U0I6</accession>
<dbReference type="InterPro" id="IPR005322">
    <property type="entry name" value="Peptidase_C69"/>
</dbReference>
<gene>
    <name evidence="2" type="ORF">CAPTEDRAFT_181075</name>
</gene>
<reference evidence="4" key="1">
    <citation type="submission" date="2012-12" db="EMBL/GenBank/DDBJ databases">
        <authorList>
            <person name="Hellsten U."/>
            <person name="Grimwood J."/>
            <person name="Chapman J.A."/>
            <person name="Shapiro H."/>
            <person name="Aerts A."/>
            <person name="Otillar R.P."/>
            <person name="Terry A.Y."/>
            <person name="Boore J.L."/>
            <person name="Simakov O."/>
            <person name="Marletaz F."/>
            <person name="Cho S.-J."/>
            <person name="Edsinger-Gonzales E."/>
            <person name="Havlak P."/>
            <person name="Kuo D.-H."/>
            <person name="Larsson T."/>
            <person name="Lv J."/>
            <person name="Arendt D."/>
            <person name="Savage R."/>
            <person name="Osoegawa K."/>
            <person name="de Jong P."/>
            <person name="Lindberg D.R."/>
            <person name="Seaver E.C."/>
            <person name="Weisblat D.A."/>
            <person name="Putnam N.H."/>
            <person name="Grigoriev I.V."/>
            <person name="Rokhsar D.S."/>
        </authorList>
    </citation>
    <scope>NUCLEOTIDE SEQUENCE</scope>
    <source>
        <strain evidence="4">I ESC-2004</strain>
    </source>
</reference>
<dbReference type="GO" id="GO:0016805">
    <property type="term" value="F:dipeptidase activity"/>
    <property type="evidence" value="ECO:0007669"/>
    <property type="project" value="InterPro"/>
</dbReference>
<dbReference type="AlphaFoldDB" id="R7U0I6"/>
<dbReference type="PANTHER" id="PTHR12994:SF17">
    <property type="entry name" value="LD30995P"/>
    <property type="match status" value="1"/>
</dbReference>
<keyword evidence="4" id="KW-1185">Reference proteome</keyword>
<dbReference type="EMBL" id="KB306940">
    <property type="protein sequence ID" value="ELT99347.1"/>
    <property type="molecule type" value="Genomic_DNA"/>
</dbReference>
<reference evidence="2 4" key="2">
    <citation type="journal article" date="2013" name="Nature">
        <title>Insights into bilaterian evolution from three spiralian genomes.</title>
        <authorList>
            <person name="Simakov O."/>
            <person name="Marletaz F."/>
            <person name="Cho S.J."/>
            <person name="Edsinger-Gonzales E."/>
            <person name="Havlak P."/>
            <person name="Hellsten U."/>
            <person name="Kuo D.H."/>
            <person name="Larsson T."/>
            <person name="Lv J."/>
            <person name="Arendt D."/>
            <person name="Savage R."/>
            <person name="Osoegawa K."/>
            <person name="de Jong P."/>
            <person name="Grimwood J."/>
            <person name="Chapman J.A."/>
            <person name="Shapiro H."/>
            <person name="Aerts A."/>
            <person name="Otillar R.P."/>
            <person name="Terry A.Y."/>
            <person name="Boore J.L."/>
            <person name="Grigoriev I.V."/>
            <person name="Lindberg D.R."/>
            <person name="Seaver E.C."/>
            <person name="Weisblat D.A."/>
            <person name="Putnam N.H."/>
            <person name="Rokhsar D.S."/>
        </authorList>
    </citation>
    <scope>NUCLEOTIDE SEQUENCE</scope>
    <source>
        <strain evidence="2 4">I ESC-2004</strain>
    </source>
</reference>
<evidence type="ECO:0000313" key="2">
    <source>
        <dbReference type="EMBL" id="ELT99347.1"/>
    </source>
</evidence>
<dbReference type="PANTHER" id="PTHR12994">
    <property type="entry name" value="SECERNIN"/>
    <property type="match status" value="1"/>
</dbReference>
<dbReference type="STRING" id="283909.R7U0I6"/>
<evidence type="ECO:0008006" key="5">
    <source>
        <dbReference type="Google" id="ProtNLM"/>
    </source>
</evidence>
<dbReference type="EnsemblMetazoa" id="CapteT181075">
    <property type="protein sequence ID" value="CapteP181075"/>
    <property type="gene ID" value="CapteG181075"/>
</dbReference>
<evidence type="ECO:0000256" key="1">
    <source>
        <dbReference type="ARBA" id="ARBA00005705"/>
    </source>
</evidence>
<dbReference type="GO" id="GO:0006508">
    <property type="term" value="P:proteolysis"/>
    <property type="evidence" value="ECO:0007669"/>
    <property type="project" value="InterPro"/>
</dbReference>
<dbReference type="OMA" id="QAQGWWG"/>
<dbReference type="Proteomes" id="UP000014760">
    <property type="component" value="Unassembled WGS sequence"/>
</dbReference>
<dbReference type="Gene3D" id="3.60.60.10">
    <property type="entry name" value="Penicillin V Acylase, Chain A"/>
    <property type="match status" value="1"/>
</dbReference>
<organism evidence="2">
    <name type="scientific">Capitella teleta</name>
    <name type="common">Polychaete worm</name>
    <dbReference type="NCBI Taxonomy" id="283909"/>
    <lineage>
        <taxon>Eukaryota</taxon>
        <taxon>Metazoa</taxon>
        <taxon>Spiralia</taxon>
        <taxon>Lophotrochozoa</taxon>
        <taxon>Annelida</taxon>
        <taxon>Polychaeta</taxon>
        <taxon>Sedentaria</taxon>
        <taxon>Scolecida</taxon>
        <taxon>Capitellidae</taxon>
        <taxon>Capitella</taxon>
    </lineage>
</organism>
<dbReference type="OrthoDB" id="5175656at2759"/>
<protein>
    <recommendedName>
        <fullName evidence="5">Secernin-2</fullName>
    </recommendedName>
</protein>